<dbReference type="Pfam" id="PF08473">
    <property type="entry name" value="VGCC_alpha2"/>
    <property type="match status" value="1"/>
</dbReference>
<protein>
    <submittedName>
        <fullName evidence="2">Voltage-dependent calcium channel subunit alpha-2/delta-3-like protein</fullName>
    </submittedName>
</protein>
<dbReference type="PANTHER" id="PTHR10166">
    <property type="entry name" value="VOLTAGE-DEPENDENT CALCIUM CHANNEL SUBUNIT ALPHA-2/DELTA-RELATED"/>
    <property type="match status" value="1"/>
</dbReference>
<feature type="domain" description="Voltage-dependent calcium channel alpha-2/delta subunit conserved region" evidence="1">
    <location>
        <begin position="3"/>
        <end position="192"/>
    </location>
</feature>
<dbReference type="OrthoDB" id="10054666at2759"/>
<evidence type="ECO:0000259" key="1">
    <source>
        <dbReference type="Pfam" id="PF08473"/>
    </source>
</evidence>
<evidence type="ECO:0000313" key="3">
    <source>
        <dbReference type="Proteomes" id="UP000285301"/>
    </source>
</evidence>
<organism evidence="2 3">
    <name type="scientific">Dinothrombium tinctorium</name>
    <dbReference type="NCBI Taxonomy" id="1965070"/>
    <lineage>
        <taxon>Eukaryota</taxon>
        <taxon>Metazoa</taxon>
        <taxon>Ecdysozoa</taxon>
        <taxon>Arthropoda</taxon>
        <taxon>Chelicerata</taxon>
        <taxon>Arachnida</taxon>
        <taxon>Acari</taxon>
        <taxon>Acariformes</taxon>
        <taxon>Trombidiformes</taxon>
        <taxon>Prostigmata</taxon>
        <taxon>Anystina</taxon>
        <taxon>Parasitengona</taxon>
        <taxon>Trombidioidea</taxon>
        <taxon>Trombidiidae</taxon>
        <taxon>Dinothrombium</taxon>
    </lineage>
</organism>
<dbReference type="GO" id="GO:0005245">
    <property type="term" value="F:voltage-gated calcium channel activity"/>
    <property type="evidence" value="ECO:0007669"/>
    <property type="project" value="TreeGrafter"/>
</dbReference>
<dbReference type="AlphaFoldDB" id="A0A443RMQ0"/>
<dbReference type="STRING" id="1965070.A0A443RMQ0"/>
<dbReference type="InterPro" id="IPR051173">
    <property type="entry name" value="Ca_channel_alpha-2/delta"/>
</dbReference>
<reference evidence="2 3" key="1">
    <citation type="journal article" date="2018" name="Gigascience">
        <title>Genomes of trombidid mites reveal novel predicted allergens and laterally-transferred genes associated with secondary metabolism.</title>
        <authorList>
            <person name="Dong X."/>
            <person name="Chaisiri K."/>
            <person name="Xia D."/>
            <person name="Armstrong S.D."/>
            <person name="Fang Y."/>
            <person name="Donnelly M.J."/>
            <person name="Kadowaki T."/>
            <person name="McGarry J.W."/>
            <person name="Darby A.C."/>
            <person name="Makepeace B.L."/>
        </authorList>
    </citation>
    <scope>NUCLEOTIDE SEQUENCE [LARGE SCALE GENOMIC DNA]</scope>
    <source>
        <strain evidence="2">UoL-WK</strain>
    </source>
</reference>
<name>A0A443RMQ0_9ACAR</name>
<keyword evidence="3" id="KW-1185">Reference proteome</keyword>
<evidence type="ECO:0000313" key="2">
    <source>
        <dbReference type="EMBL" id="RWS16566.1"/>
    </source>
</evidence>
<comment type="caution">
    <text evidence="2">The sequence shown here is derived from an EMBL/GenBank/DDBJ whole genome shotgun (WGS) entry which is preliminary data.</text>
</comment>
<gene>
    <name evidence="2" type="ORF">B4U79_01090</name>
</gene>
<dbReference type="EMBL" id="NCKU01000208">
    <property type="protein sequence ID" value="RWS16566.1"/>
    <property type="molecule type" value="Genomic_DNA"/>
</dbReference>
<accession>A0A443RMQ0</accession>
<dbReference type="PANTHER" id="PTHR10166:SF63">
    <property type="entry name" value="STRAIGHTJACKET, ISOFORM C"/>
    <property type="match status" value="1"/>
</dbReference>
<dbReference type="InterPro" id="IPR013680">
    <property type="entry name" value="VDCC_a2/dsu"/>
</dbReference>
<proteinExistence type="predicted"/>
<sequence>MYGITLSFVATRSGLTRFEDHRAEEERNVSGIETEFGDLYNRATDELFYRRAVDYYRFNSSAFVFSVPFNAGQKPDSYVLGSHALFFGAGNKKAPAAVVGLLFRHKSFAERFFNFSTLCLKSNCKVNCSSSETDCFLLDNNGYVIVSEQHSHTGRFFSEVDSKMFRTMVEIGVYKEIEMFDYQSICKQAVREANPADYLKSPFSLLKNLFIWLWTQFSCILFDIYINSFHFLGASSSDFFHSGRDFEFAHGSDEFADNGKEKSMLPNKTQPYPCDKKFYLYEMQKMPSDEPITGDYPKCDICAEKYIIQPVPFTNLILVVMQAVCPCAAEIEKIVPKEIIYPGECALERLQVDRIRAPPNITCHNHHPEEQELKTCGSGWTIHPPNQPFVSILTISITVSHFVFIRHLLAANN</sequence>
<dbReference type="GO" id="GO:0005891">
    <property type="term" value="C:voltage-gated calcium channel complex"/>
    <property type="evidence" value="ECO:0007669"/>
    <property type="project" value="TreeGrafter"/>
</dbReference>
<dbReference type="Proteomes" id="UP000285301">
    <property type="component" value="Unassembled WGS sequence"/>
</dbReference>